<reference evidence="3" key="1">
    <citation type="journal article" date="2017" name="Nat. Microbiol.">
        <title>Global analysis of biosynthetic gene clusters reveals vast potential of secondary metabolite production in Penicillium species.</title>
        <authorList>
            <person name="Nielsen J.C."/>
            <person name="Grijseels S."/>
            <person name="Prigent S."/>
            <person name="Ji B."/>
            <person name="Dainat J."/>
            <person name="Nielsen K.F."/>
            <person name="Frisvad J.C."/>
            <person name="Workman M."/>
            <person name="Nielsen J."/>
        </authorList>
    </citation>
    <scope>NUCLEOTIDE SEQUENCE [LARGE SCALE GENOMIC DNA]</scope>
    <source>
        <strain evidence="3">IBT 13039</strain>
    </source>
</reference>
<feature type="non-terminal residue" evidence="2">
    <location>
        <position position="154"/>
    </location>
</feature>
<name>A0A1V6V4N3_PENNA</name>
<organism evidence="2 3">
    <name type="scientific">Penicillium nalgiovense</name>
    <dbReference type="NCBI Taxonomy" id="60175"/>
    <lineage>
        <taxon>Eukaryota</taxon>
        <taxon>Fungi</taxon>
        <taxon>Dikarya</taxon>
        <taxon>Ascomycota</taxon>
        <taxon>Pezizomycotina</taxon>
        <taxon>Eurotiomycetes</taxon>
        <taxon>Eurotiomycetidae</taxon>
        <taxon>Eurotiales</taxon>
        <taxon>Aspergillaceae</taxon>
        <taxon>Penicillium</taxon>
    </lineage>
</organism>
<proteinExistence type="predicted"/>
<dbReference type="EMBL" id="MOOB01000626">
    <property type="protein sequence ID" value="OQE45622.1"/>
    <property type="molecule type" value="Genomic_DNA"/>
</dbReference>
<evidence type="ECO:0000256" key="1">
    <source>
        <dbReference type="SAM" id="MobiDB-lite"/>
    </source>
</evidence>
<evidence type="ECO:0000313" key="2">
    <source>
        <dbReference type="EMBL" id="OQE45622.1"/>
    </source>
</evidence>
<feature type="region of interest" description="Disordered" evidence="1">
    <location>
        <begin position="1"/>
        <end position="43"/>
    </location>
</feature>
<comment type="caution">
    <text evidence="2">The sequence shown here is derived from an EMBL/GenBank/DDBJ whole genome shotgun (WGS) entry which is preliminary data.</text>
</comment>
<feature type="region of interest" description="Disordered" evidence="1">
    <location>
        <begin position="55"/>
        <end position="96"/>
    </location>
</feature>
<dbReference type="AlphaFoldDB" id="A0A1V6V4N3"/>
<sequence>RAEVVTRPLLGGGASVGRLRATPRTDGGDRLPRGGGSVGPAVPYSLEPQAVAMDVDDPQESSDAECAASTSELGGEAMILEEDGGPPADRHSVPTVDAGAAASNAAVPGVHVGNGSLSEAARSSIDIIEEDTVRNIIRKAALAAASATDWLPRM</sequence>
<keyword evidence="3" id="KW-1185">Reference proteome</keyword>
<dbReference type="Proteomes" id="UP000191691">
    <property type="component" value="Unassembled WGS sequence"/>
</dbReference>
<evidence type="ECO:0000313" key="3">
    <source>
        <dbReference type="Proteomes" id="UP000191691"/>
    </source>
</evidence>
<feature type="non-terminal residue" evidence="2">
    <location>
        <position position="1"/>
    </location>
</feature>
<protein>
    <submittedName>
        <fullName evidence="2">Uncharacterized protein</fullName>
    </submittedName>
</protein>
<gene>
    <name evidence="2" type="ORF">PENNAL_c0626G05799</name>
</gene>
<accession>A0A1V6V4N3</accession>